<evidence type="ECO:0000256" key="1">
    <source>
        <dbReference type="SAM" id="MobiDB-lite"/>
    </source>
</evidence>
<feature type="compositionally biased region" description="Gly residues" evidence="1">
    <location>
        <begin position="39"/>
        <end position="50"/>
    </location>
</feature>
<feature type="non-terminal residue" evidence="2">
    <location>
        <position position="1"/>
    </location>
</feature>
<organism evidence="2">
    <name type="scientific">uncultured Rubrobacteraceae bacterium</name>
    <dbReference type="NCBI Taxonomy" id="349277"/>
    <lineage>
        <taxon>Bacteria</taxon>
        <taxon>Bacillati</taxon>
        <taxon>Actinomycetota</taxon>
        <taxon>Rubrobacteria</taxon>
        <taxon>Rubrobacterales</taxon>
        <taxon>Rubrobacteraceae</taxon>
        <taxon>environmental samples</taxon>
    </lineage>
</organism>
<reference evidence="2" key="1">
    <citation type="submission" date="2020-02" db="EMBL/GenBank/DDBJ databases">
        <authorList>
            <person name="Meier V. D."/>
        </authorList>
    </citation>
    <scope>NUCLEOTIDE SEQUENCE</scope>
    <source>
        <strain evidence="2">AVDCRST_MAG05</strain>
    </source>
</reference>
<dbReference type="AlphaFoldDB" id="A0A6J4RK40"/>
<proteinExistence type="predicted"/>
<sequence>WLRGWISWWPTRGAPRWRGRSTPVASTASGWRSGRESVGTGGRSGSGGGSGPPPPRRPRSRYAVCGMPVFQAGP</sequence>
<feature type="region of interest" description="Disordered" evidence="1">
    <location>
        <begin position="12"/>
        <end position="74"/>
    </location>
</feature>
<protein>
    <submittedName>
        <fullName evidence="2">Uncharacterized protein</fullName>
    </submittedName>
</protein>
<accession>A0A6J4RK40</accession>
<feature type="non-terminal residue" evidence="2">
    <location>
        <position position="74"/>
    </location>
</feature>
<evidence type="ECO:0000313" key="2">
    <source>
        <dbReference type="EMBL" id="CAA9468315.1"/>
    </source>
</evidence>
<name>A0A6J4RK40_9ACTN</name>
<gene>
    <name evidence="2" type="ORF">AVDCRST_MAG05-294</name>
</gene>
<dbReference type="EMBL" id="CADCVM010000037">
    <property type="protein sequence ID" value="CAA9468315.1"/>
    <property type="molecule type" value="Genomic_DNA"/>
</dbReference>